<evidence type="ECO:0000313" key="2">
    <source>
        <dbReference type="Proteomes" id="UP000315995"/>
    </source>
</evidence>
<organism evidence="1 2">
    <name type="scientific">Persicimonas caeni</name>
    <dbReference type="NCBI Taxonomy" id="2292766"/>
    <lineage>
        <taxon>Bacteria</taxon>
        <taxon>Deltaproteobacteria</taxon>
        <taxon>Bradymonadales</taxon>
        <taxon>Bradymonadaceae</taxon>
        <taxon>Persicimonas</taxon>
    </lineage>
</organism>
<accession>A0A5B8Y8Q5</accession>
<dbReference type="Proteomes" id="UP000315995">
    <property type="component" value="Chromosome"/>
</dbReference>
<evidence type="ECO:0000313" key="1">
    <source>
        <dbReference type="EMBL" id="QDG50808.1"/>
    </source>
</evidence>
<dbReference type="EMBL" id="CP041186">
    <property type="protein sequence ID" value="QDG50808.1"/>
    <property type="molecule type" value="Genomic_DNA"/>
</dbReference>
<proteinExistence type="predicted"/>
<evidence type="ECO:0008006" key="3">
    <source>
        <dbReference type="Google" id="ProtNLM"/>
    </source>
</evidence>
<reference evidence="1 2" key="1">
    <citation type="submission" date="2019-06" db="EMBL/GenBank/DDBJ databases">
        <title>Persicimonas caeni gen. nov., sp. nov., a predatory bacterium isolated from solar saltern.</title>
        <authorList>
            <person name="Wang S."/>
        </authorList>
    </citation>
    <scope>NUCLEOTIDE SEQUENCE [LARGE SCALE GENOMIC DNA]</scope>
    <source>
        <strain evidence="1 2">YN101</strain>
    </source>
</reference>
<protein>
    <recommendedName>
        <fullName evidence="3">Choice-of-anchor D domain-containing protein</fullName>
    </recommendedName>
</protein>
<dbReference type="RefSeq" id="WP_141197300.1">
    <property type="nucleotide sequence ID" value="NZ_CP041186.1"/>
</dbReference>
<accession>A0A4Y6PR59</accession>
<dbReference type="AlphaFoldDB" id="A0A4Y6PR59"/>
<sequence length="654" mass="72377">MLFAWGCDLAGIPGPEVRDTGLSDVEELEQVCTPRARRCFAGSVIACNADGTVESEYACGRGEACDEGYCKAVSTQCDPEGQADGIPFSVSKTQLVFDTGQDLKKVTDAVTLTNCTDSVLRLDNIAIEDPNRLPINDFFERDGVFHLTRGSDLEDAELRAFEELTIAVSYNPRYAFSETSHQRGELELTTVDADYRSHTTTLELIPKTDCVTVSPGVDLGMIDTQVAGSVYIQNCGNESIEVLGISVEPDKAETVVYADVHLLDPQPTQRFELASGEIQEVTYTVVPSGYGPINRQLVFELGEPARFADATPSIQLTGHSVSQSCTANTLDAPTVWTEDADGDGRTEVEVDANWSGEVERGRTVHFQMNPTPSWLGKPVFRLVPPAGSRATLEAPSDSIFPLGKLQFETDVAGVYEVHMNYLNANSRPMCDGEGQQTVLELFARPTADLYVDLQWITLGDQIRTDVGYGRGADLNLHLTATDDDHLSPNWGDKYEACLGFGEYPTGEAGERYDMANCSSSGAEIHSLSVSGAHREIMTVAQTDRRYYHIGAQVWSIADFYANAQARVTIWANGQRVDSHEWVNDQWANVLWAEGDNPDEQMWANEPPPDEETQDEMLQRTYLLGKENFWPFAVWDAQEQELLLYPFRRFNNTFP</sequence>
<name>A0A4Y6PR59_PERCE</name>
<gene>
    <name evidence="1" type="ORF">FIV42_08710</name>
</gene>
<keyword evidence="2" id="KW-1185">Reference proteome</keyword>